<keyword evidence="2" id="KW-1185">Reference proteome</keyword>
<comment type="caution">
    <text evidence="1">The sequence shown here is derived from an EMBL/GenBank/DDBJ whole genome shotgun (WGS) entry which is preliminary data.</text>
</comment>
<dbReference type="EMBL" id="CATQJL010000001">
    <property type="protein sequence ID" value="CAJ0588363.1"/>
    <property type="molecule type" value="Genomic_DNA"/>
</dbReference>
<reference evidence="1" key="1">
    <citation type="submission" date="2023-07" db="EMBL/GenBank/DDBJ databases">
        <authorList>
            <consortium name="CYATHOMIX"/>
        </authorList>
    </citation>
    <scope>NUCLEOTIDE SEQUENCE</scope>
    <source>
        <strain evidence="1">N/A</strain>
    </source>
</reference>
<gene>
    <name evidence="1" type="ORF">CYNAS_LOCUS346</name>
</gene>
<dbReference type="Proteomes" id="UP001176961">
    <property type="component" value="Unassembled WGS sequence"/>
</dbReference>
<proteinExistence type="predicted"/>
<evidence type="ECO:0000313" key="2">
    <source>
        <dbReference type="Proteomes" id="UP001176961"/>
    </source>
</evidence>
<evidence type="ECO:0000313" key="1">
    <source>
        <dbReference type="EMBL" id="CAJ0588363.1"/>
    </source>
</evidence>
<dbReference type="AlphaFoldDB" id="A0AA36DIS0"/>
<name>A0AA36DIS0_CYLNA</name>
<organism evidence="1 2">
    <name type="scientific">Cylicocyclus nassatus</name>
    <name type="common">Nematode worm</name>
    <dbReference type="NCBI Taxonomy" id="53992"/>
    <lineage>
        <taxon>Eukaryota</taxon>
        <taxon>Metazoa</taxon>
        <taxon>Ecdysozoa</taxon>
        <taxon>Nematoda</taxon>
        <taxon>Chromadorea</taxon>
        <taxon>Rhabditida</taxon>
        <taxon>Rhabditina</taxon>
        <taxon>Rhabditomorpha</taxon>
        <taxon>Strongyloidea</taxon>
        <taxon>Strongylidae</taxon>
        <taxon>Cylicocyclus</taxon>
    </lineage>
</organism>
<protein>
    <submittedName>
        <fullName evidence="1">Uncharacterized protein</fullName>
    </submittedName>
</protein>
<sequence length="151" mass="16989">MQKACLMLSIFVNLYYANKILYKKNVSSTWFPSTSTECSLFSLAVSPVVSCCSSLVFCLPLRCCCPPSSISPFFCCFLRSSVVFKSTFSSFCMAASSSHVIPCVPFGHSLHWTRSSSFTKQSPLFLYLQIRNIIAYMMIAKRLKCFLDIIC</sequence>
<accession>A0AA36DIS0</accession>